<dbReference type="EMBL" id="AVOT02017133">
    <property type="protein sequence ID" value="MBW0503009.1"/>
    <property type="molecule type" value="Genomic_DNA"/>
</dbReference>
<sequence length="99" mass="11404">MESTIIQMSNQRDKRLSHQKEGGKQGRSPSSFYQQATSKPTSPRREEEQEKELEETIFLTLQYSKNPKGFHGQCLQYGQNLDRIQGQRGTKGETTPFPK</sequence>
<comment type="caution">
    <text evidence="2">The sequence shown here is derived from an EMBL/GenBank/DDBJ whole genome shotgun (WGS) entry which is preliminary data.</text>
</comment>
<dbReference type="Proteomes" id="UP000765509">
    <property type="component" value="Unassembled WGS sequence"/>
</dbReference>
<dbReference type="AlphaFoldDB" id="A0A9Q3DGY9"/>
<evidence type="ECO:0000256" key="1">
    <source>
        <dbReference type="SAM" id="MobiDB-lite"/>
    </source>
</evidence>
<feature type="compositionally biased region" description="Basic and acidic residues" evidence="1">
    <location>
        <begin position="11"/>
        <end position="24"/>
    </location>
</feature>
<feature type="compositionally biased region" description="Polar residues" evidence="1">
    <location>
        <begin position="1"/>
        <end position="10"/>
    </location>
</feature>
<feature type="compositionally biased region" description="Polar residues" evidence="1">
    <location>
        <begin position="27"/>
        <end position="41"/>
    </location>
</feature>
<gene>
    <name evidence="2" type="ORF">O181_042724</name>
</gene>
<evidence type="ECO:0000313" key="2">
    <source>
        <dbReference type="EMBL" id="MBW0503009.1"/>
    </source>
</evidence>
<name>A0A9Q3DGY9_9BASI</name>
<accession>A0A9Q3DGY9</accession>
<keyword evidence="3" id="KW-1185">Reference proteome</keyword>
<reference evidence="2" key="1">
    <citation type="submission" date="2021-03" db="EMBL/GenBank/DDBJ databases">
        <title>Draft genome sequence of rust myrtle Austropuccinia psidii MF-1, a brazilian biotype.</title>
        <authorList>
            <person name="Quecine M.C."/>
            <person name="Pachon D.M.R."/>
            <person name="Bonatelli M.L."/>
            <person name="Correr F.H."/>
            <person name="Franceschini L.M."/>
            <person name="Leite T.F."/>
            <person name="Margarido G.R.A."/>
            <person name="Almeida C.A."/>
            <person name="Ferrarezi J.A."/>
            <person name="Labate C.A."/>
        </authorList>
    </citation>
    <scope>NUCLEOTIDE SEQUENCE</scope>
    <source>
        <strain evidence="2">MF-1</strain>
    </source>
</reference>
<organism evidence="2 3">
    <name type="scientific">Austropuccinia psidii MF-1</name>
    <dbReference type="NCBI Taxonomy" id="1389203"/>
    <lineage>
        <taxon>Eukaryota</taxon>
        <taxon>Fungi</taxon>
        <taxon>Dikarya</taxon>
        <taxon>Basidiomycota</taxon>
        <taxon>Pucciniomycotina</taxon>
        <taxon>Pucciniomycetes</taxon>
        <taxon>Pucciniales</taxon>
        <taxon>Sphaerophragmiaceae</taxon>
        <taxon>Austropuccinia</taxon>
    </lineage>
</organism>
<protein>
    <submittedName>
        <fullName evidence="2">Uncharacterized protein</fullName>
    </submittedName>
</protein>
<proteinExistence type="predicted"/>
<evidence type="ECO:0000313" key="3">
    <source>
        <dbReference type="Proteomes" id="UP000765509"/>
    </source>
</evidence>
<feature type="region of interest" description="Disordered" evidence="1">
    <location>
        <begin position="1"/>
        <end position="53"/>
    </location>
</feature>